<comment type="caution">
    <text evidence="2">The sequence shown here is derived from an EMBL/GenBank/DDBJ whole genome shotgun (WGS) entry which is preliminary data.</text>
</comment>
<name>A0A9W9BTK4_9HYPO</name>
<evidence type="ECO:0000313" key="2">
    <source>
        <dbReference type="EMBL" id="KAJ4327755.1"/>
    </source>
</evidence>
<accession>A0A9W9BTK4</accession>
<feature type="compositionally biased region" description="Low complexity" evidence="1">
    <location>
        <begin position="123"/>
        <end position="133"/>
    </location>
</feature>
<dbReference type="OrthoDB" id="4121058at2759"/>
<proteinExistence type="predicted"/>
<dbReference type="Proteomes" id="UP001140502">
    <property type="component" value="Unassembled WGS sequence"/>
</dbReference>
<feature type="compositionally biased region" description="Basic and acidic residues" evidence="1">
    <location>
        <begin position="111"/>
        <end position="120"/>
    </location>
</feature>
<protein>
    <submittedName>
        <fullName evidence="2">Uncharacterized protein</fullName>
    </submittedName>
</protein>
<keyword evidence="3" id="KW-1185">Reference proteome</keyword>
<dbReference type="EMBL" id="JAPEUR010000020">
    <property type="protein sequence ID" value="KAJ4327755.1"/>
    <property type="molecule type" value="Genomic_DNA"/>
</dbReference>
<dbReference type="AlphaFoldDB" id="A0A9W9BTK4"/>
<evidence type="ECO:0000313" key="3">
    <source>
        <dbReference type="Proteomes" id="UP001140502"/>
    </source>
</evidence>
<gene>
    <name evidence="2" type="ORF">N0V84_001864</name>
</gene>
<feature type="compositionally biased region" description="Polar residues" evidence="1">
    <location>
        <begin position="205"/>
        <end position="222"/>
    </location>
</feature>
<feature type="region of interest" description="Disordered" evidence="1">
    <location>
        <begin position="166"/>
        <end position="322"/>
    </location>
</feature>
<feature type="compositionally biased region" description="Basic and acidic residues" evidence="1">
    <location>
        <begin position="310"/>
        <end position="321"/>
    </location>
</feature>
<feature type="compositionally biased region" description="Basic and acidic residues" evidence="1">
    <location>
        <begin position="241"/>
        <end position="250"/>
    </location>
</feature>
<organism evidence="2 3">
    <name type="scientific">Fusarium piperis</name>
    <dbReference type="NCBI Taxonomy" id="1435070"/>
    <lineage>
        <taxon>Eukaryota</taxon>
        <taxon>Fungi</taxon>
        <taxon>Dikarya</taxon>
        <taxon>Ascomycota</taxon>
        <taxon>Pezizomycotina</taxon>
        <taxon>Sordariomycetes</taxon>
        <taxon>Hypocreomycetidae</taxon>
        <taxon>Hypocreales</taxon>
        <taxon>Nectriaceae</taxon>
        <taxon>Fusarium</taxon>
        <taxon>Fusarium solani species complex</taxon>
    </lineage>
</organism>
<reference evidence="2" key="1">
    <citation type="submission" date="2022-10" db="EMBL/GenBank/DDBJ databases">
        <title>Tapping the CABI collections for fungal endophytes: first genome assemblies for Collariella, Neodidymelliopsis, Ascochyta clinopodiicola, Didymella pomorum, Didymosphaeria variabile, Neocosmospora piperis and Neocucurbitaria cava.</title>
        <authorList>
            <person name="Hill R."/>
        </authorList>
    </citation>
    <scope>NUCLEOTIDE SEQUENCE</scope>
    <source>
        <strain evidence="2">IMI 366586</strain>
    </source>
</reference>
<feature type="compositionally biased region" description="Low complexity" evidence="1">
    <location>
        <begin position="166"/>
        <end position="186"/>
    </location>
</feature>
<feature type="region of interest" description="Disordered" evidence="1">
    <location>
        <begin position="111"/>
        <end position="153"/>
    </location>
</feature>
<sequence length="473" mass="52455">MSKTSTANAWAGAPPVSEGAFAFANGDFFVEASGQKRHRRATPQELKTHFTSGNEKDHPAHWFEAQLIHYGLQPSKTKSVARMRLFDAVNTGSLKVPADVTKIEGKLKKEWTKNDREARKVSKASTSTPAKTAAAKRKADDDAGPSKKARTKVTTTITTTITKTTTIKASTSKASTSKASTSKAPAAKPPSTTPVKKQTARRGGASSTPGRSTADASQSQVPPSHRMARRGGISQGPTRASRQESPERALPRQYARRSNAFMARGRIESPPSRPSDYDFDAPPPYSTYPDNDGYSSDDNSSRVGYQSRSQSDRNGDDKYDNEASLAPLGLLNGDYDIESEDVLDQWDYNPEEFELCLTLSGSSLWGRFNFGIYEGVFFIEQRPWTSSHDKVWFTWRGREDQGPIMYGDGNKGWIKFLGDGQIEGRLNAQSLSFRGRKIPHQGTRSRIDARSMKDEFDGYSEAEYERENQARWY</sequence>
<evidence type="ECO:0000256" key="1">
    <source>
        <dbReference type="SAM" id="MobiDB-lite"/>
    </source>
</evidence>